<protein>
    <submittedName>
        <fullName evidence="1">Uncharacterized protein</fullName>
    </submittedName>
</protein>
<gene>
    <name evidence="1" type="ORF">E0W60_31230</name>
</gene>
<dbReference type="OrthoDB" id="9961358at2"/>
<dbReference type="Proteomes" id="UP000295294">
    <property type="component" value="Plasmid unnamed1"/>
</dbReference>
<dbReference type="KEGG" id="cox:E0W60_31230"/>
<reference evidence="1 2" key="1">
    <citation type="submission" date="2019-03" db="EMBL/GenBank/DDBJ databases">
        <title>Efficiently degradation of phenoxyalkanoic acid herbicides by Cupriavidus oxalaticus strain X32.</title>
        <authorList>
            <person name="Sheng X."/>
        </authorList>
    </citation>
    <scope>NUCLEOTIDE SEQUENCE [LARGE SCALE GENOMIC DNA]</scope>
    <source>
        <strain evidence="1 2">X32</strain>
        <plasmid evidence="1 2">unnamed1</plasmid>
    </source>
</reference>
<evidence type="ECO:0000313" key="1">
    <source>
        <dbReference type="EMBL" id="QBY55499.1"/>
    </source>
</evidence>
<sequence>MTFQSEVPLYPRTPAEIAAECAADALQAPSLSYAQVTAATEQQIAIYQKLAQREPNPATRLLYYHSAHGALSLWGRLVHRGPQTAADSERLQALIDALAP</sequence>
<dbReference type="AlphaFoldDB" id="A0A4P7LL16"/>
<dbReference type="RefSeq" id="WP_135706740.1">
    <property type="nucleotide sequence ID" value="NZ_CP038636.1"/>
</dbReference>
<keyword evidence="1" id="KW-0614">Plasmid</keyword>
<accession>A0A4P7LL16</accession>
<proteinExistence type="predicted"/>
<evidence type="ECO:0000313" key="2">
    <source>
        <dbReference type="Proteomes" id="UP000295294"/>
    </source>
</evidence>
<organism evidence="1 2">
    <name type="scientific">Cupriavidus oxalaticus</name>
    <dbReference type="NCBI Taxonomy" id="96344"/>
    <lineage>
        <taxon>Bacteria</taxon>
        <taxon>Pseudomonadati</taxon>
        <taxon>Pseudomonadota</taxon>
        <taxon>Betaproteobacteria</taxon>
        <taxon>Burkholderiales</taxon>
        <taxon>Burkholderiaceae</taxon>
        <taxon>Cupriavidus</taxon>
    </lineage>
</organism>
<name>A0A4P7LL16_9BURK</name>
<geneLocation type="plasmid" evidence="1">
    <name>unnamed1</name>
</geneLocation>
<dbReference type="EMBL" id="CP038636">
    <property type="protein sequence ID" value="QBY55499.1"/>
    <property type="molecule type" value="Genomic_DNA"/>
</dbReference>